<dbReference type="InterPro" id="IPR016163">
    <property type="entry name" value="Ald_DH_C"/>
</dbReference>
<keyword evidence="3" id="KW-0520">NAD</keyword>
<dbReference type="SUPFAM" id="SSF53720">
    <property type="entry name" value="ALDH-like"/>
    <property type="match status" value="1"/>
</dbReference>
<feature type="domain" description="Aldehyde dehydrogenase" evidence="6">
    <location>
        <begin position="16"/>
        <end position="474"/>
    </location>
</feature>
<dbReference type="InterPro" id="IPR016160">
    <property type="entry name" value="Ald_DH_CS_CYS"/>
</dbReference>
<proteinExistence type="inferred from homology"/>
<dbReference type="PANTHER" id="PTHR42986:SF1">
    <property type="entry name" value="BENZALDEHYDE DEHYDROGENASE YFMT"/>
    <property type="match status" value="1"/>
</dbReference>
<evidence type="ECO:0000313" key="7">
    <source>
        <dbReference type="EMBL" id="TVX94393.1"/>
    </source>
</evidence>
<gene>
    <name evidence="7" type="ORF">FPZ44_15830</name>
</gene>
<dbReference type="PROSITE" id="PS00687">
    <property type="entry name" value="ALDEHYDE_DEHYDR_GLU"/>
    <property type="match status" value="1"/>
</dbReference>
<dbReference type="OrthoDB" id="20170at2"/>
<evidence type="ECO:0000256" key="1">
    <source>
        <dbReference type="ARBA" id="ARBA00009986"/>
    </source>
</evidence>
<comment type="similarity">
    <text evidence="1 5">Belongs to the aldehyde dehydrogenase family.</text>
</comment>
<dbReference type="Gene3D" id="3.40.309.10">
    <property type="entry name" value="Aldehyde Dehydrogenase, Chain A, domain 2"/>
    <property type="match status" value="1"/>
</dbReference>
<dbReference type="RefSeq" id="WP_144991497.1">
    <property type="nucleotide sequence ID" value="NZ_VNJK01000001.1"/>
</dbReference>
<dbReference type="Proteomes" id="UP000318102">
    <property type="component" value="Unassembled WGS sequence"/>
</dbReference>
<dbReference type="Gene3D" id="3.40.605.10">
    <property type="entry name" value="Aldehyde Dehydrogenase, Chain A, domain 1"/>
    <property type="match status" value="1"/>
</dbReference>
<dbReference type="PANTHER" id="PTHR42986">
    <property type="entry name" value="BENZALDEHYDE DEHYDROGENASE YFMT"/>
    <property type="match status" value="1"/>
</dbReference>
<evidence type="ECO:0000259" key="6">
    <source>
        <dbReference type="Pfam" id="PF00171"/>
    </source>
</evidence>
<keyword evidence="2 5" id="KW-0560">Oxidoreductase</keyword>
<evidence type="ECO:0000256" key="5">
    <source>
        <dbReference type="RuleBase" id="RU003345"/>
    </source>
</evidence>
<dbReference type="InterPro" id="IPR015590">
    <property type="entry name" value="Aldehyde_DH_dom"/>
</dbReference>
<sequence>MNTYSNWSLQYIDGEWREGNSTTIYENRNPYNDEIVSTIKLANKIDVQEAYAAAQKAQPAWESVNAFHKAEVFENAVAIMKARREEICELLIKETGSTYAKASVELDFCISITREAANFPMQMSAEMVPSLFPGKENRVYRRPVGVVGVISPFNFPMYLSMRSVAPALAAGNSVVLKPDEQTCISGGLLLAKIFEEAGLPKGLLHVTVASISEIEDSFTENPIPRVISFTGSTPAGLHIAQICARTMKKAALELGGNNPLLVLEDADVERAVRSAIYGKFFHNGQICMAINRILVHERIYQTFVDKLVEAAKKIKVGDPRDHANMIGPLINRKAVERITATITKAKEEGAQVVLEGHVDGNVMSPFILTSNTNDVATAQHEMFGPVVTIIPFKTEQEGIAIANDSPYGLSAAVHAGSIEKGVQVAKQIVSGMVHVNDQSVNDEPLIAFGGEKMSGLGRFGGKWSLEEFTTLQWISTQNEPREYPF</sequence>
<dbReference type="EMBL" id="VNJK01000001">
    <property type="protein sequence ID" value="TVX94393.1"/>
    <property type="molecule type" value="Genomic_DNA"/>
</dbReference>
<dbReference type="InterPro" id="IPR016161">
    <property type="entry name" value="Ald_DH/histidinol_DH"/>
</dbReference>
<dbReference type="FunFam" id="3.40.309.10:FF:000009">
    <property type="entry name" value="Aldehyde dehydrogenase A"/>
    <property type="match status" value="1"/>
</dbReference>
<dbReference type="InterPro" id="IPR016162">
    <property type="entry name" value="Ald_DH_N"/>
</dbReference>
<dbReference type="AlphaFoldDB" id="A0A559J3E3"/>
<accession>A0A559J3E3</accession>
<comment type="caution">
    <text evidence="7">The sequence shown here is derived from an EMBL/GenBank/DDBJ whole genome shotgun (WGS) entry which is preliminary data.</text>
</comment>
<organism evidence="7 8">
    <name type="scientific">Paenibacillus agilis</name>
    <dbReference type="NCBI Taxonomy" id="3020863"/>
    <lineage>
        <taxon>Bacteria</taxon>
        <taxon>Bacillati</taxon>
        <taxon>Bacillota</taxon>
        <taxon>Bacilli</taxon>
        <taxon>Bacillales</taxon>
        <taxon>Paenibacillaceae</taxon>
        <taxon>Paenibacillus</taxon>
    </lineage>
</organism>
<dbReference type="InterPro" id="IPR029510">
    <property type="entry name" value="Ald_DH_CS_GLU"/>
</dbReference>
<evidence type="ECO:0000256" key="4">
    <source>
        <dbReference type="PROSITE-ProRule" id="PRU10007"/>
    </source>
</evidence>
<dbReference type="Pfam" id="PF00171">
    <property type="entry name" value="Aldedh"/>
    <property type="match status" value="1"/>
</dbReference>
<dbReference type="GO" id="GO:0016620">
    <property type="term" value="F:oxidoreductase activity, acting on the aldehyde or oxo group of donors, NAD or NADP as acceptor"/>
    <property type="evidence" value="ECO:0007669"/>
    <property type="project" value="InterPro"/>
</dbReference>
<feature type="active site" evidence="4">
    <location>
        <position position="253"/>
    </location>
</feature>
<keyword evidence="8" id="KW-1185">Reference proteome</keyword>
<evidence type="ECO:0000256" key="3">
    <source>
        <dbReference type="ARBA" id="ARBA00023027"/>
    </source>
</evidence>
<evidence type="ECO:0000313" key="8">
    <source>
        <dbReference type="Proteomes" id="UP000318102"/>
    </source>
</evidence>
<dbReference type="PROSITE" id="PS00070">
    <property type="entry name" value="ALDEHYDE_DEHYDR_CYS"/>
    <property type="match status" value="1"/>
</dbReference>
<evidence type="ECO:0000256" key="2">
    <source>
        <dbReference type="ARBA" id="ARBA00023002"/>
    </source>
</evidence>
<reference evidence="7 8" key="1">
    <citation type="submission" date="2019-07" db="EMBL/GenBank/DDBJ databases">
        <authorList>
            <person name="Kim J."/>
        </authorList>
    </citation>
    <scope>NUCLEOTIDE SEQUENCE [LARGE SCALE GENOMIC DNA]</scope>
    <source>
        <strain evidence="7 8">N4</strain>
    </source>
</reference>
<name>A0A559J3E3_9BACL</name>
<protein>
    <submittedName>
        <fullName evidence="7">Aldehyde dehydrogenase family protein</fullName>
    </submittedName>
</protein>